<accession>M0F672</accession>
<evidence type="ECO:0000313" key="2">
    <source>
        <dbReference type="EMBL" id="ELZ55440.1"/>
    </source>
</evidence>
<feature type="transmembrane region" description="Helical" evidence="1">
    <location>
        <begin position="35"/>
        <end position="54"/>
    </location>
</feature>
<feature type="transmembrane region" description="Helical" evidence="1">
    <location>
        <begin position="12"/>
        <end position="29"/>
    </location>
</feature>
<dbReference type="PATRIC" id="fig|1227481.4.peg.1831"/>
<keyword evidence="1" id="KW-0472">Membrane</keyword>
<dbReference type="OrthoDB" id="380600at2157"/>
<dbReference type="RefSeq" id="WP_008584409.1">
    <property type="nucleotide sequence ID" value="NZ_AOJO01000042.1"/>
</dbReference>
<dbReference type="Proteomes" id="UP000011689">
    <property type="component" value="Unassembled WGS sequence"/>
</dbReference>
<protein>
    <submittedName>
        <fullName evidence="2">Uncharacterized protein</fullName>
    </submittedName>
</protein>
<evidence type="ECO:0000256" key="1">
    <source>
        <dbReference type="SAM" id="Phobius"/>
    </source>
</evidence>
<dbReference type="EMBL" id="AOJO01000042">
    <property type="protein sequence ID" value="ELZ55440.1"/>
    <property type="molecule type" value="Genomic_DNA"/>
</dbReference>
<organism evidence="2 3">
    <name type="scientific">Halorubrum hochstenium ATCC 700873</name>
    <dbReference type="NCBI Taxonomy" id="1227481"/>
    <lineage>
        <taxon>Archaea</taxon>
        <taxon>Methanobacteriati</taxon>
        <taxon>Methanobacteriota</taxon>
        <taxon>Stenosarchaea group</taxon>
        <taxon>Halobacteria</taxon>
        <taxon>Halobacteriales</taxon>
        <taxon>Haloferacaceae</taxon>
        <taxon>Halorubrum</taxon>
    </lineage>
</organism>
<proteinExistence type="predicted"/>
<dbReference type="STRING" id="1227481.C467_09324"/>
<comment type="caution">
    <text evidence="2">The sequence shown here is derived from an EMBL/GenBank/DDBJ whole genome shotgun (WGS) entry which is preliminary data.</text>
</comment>
<dbReference type="GeneID" id="72713692"/>
<keyword evidence="1" id="KW-0812">Transmembrane</keyword>
<dbReference type="AlphaFoldDB" id="M0F672"/>
<reference evidence="2 3" key="1">
    <citation type="journal article" date="2014" name="PLoS Genet.">
        <title>Phylogenetically driven sequencing of extremely halophilic archaea reveals strategies for static and dynamic osmo-response.</title>
        <authorList>
            <person name="Becker E.A."/>
            <person name="Seitzer P.M."/>
            <person name="Tritt A."/>
            <person name="Larsen D."/>
            <person name="Krusor M."/>
            <person name="Yao A.I."/>
            <person name="Wu D."/>
            <person name="Madern D."/>
            <person name="Eisen J.A."/>
            <person name="Darling A.E."/>
            <person name="Facciotti M.T."/>
        </authorList>
    </citation>
    <scope>NUCLEOTIDE SEQUENCE [LARGE SCALE GENOMIC DNA]</scope>
    <source>
        <strain evidence="2 3">ATCC 700873</strain>
    </source>
</reference>
<name>M0F672_9EURY</name>
<keyword evidence="1" id="KW-1133">Transmembrane helix</keyword>
<evidence type="ECO:0000313" key="3">
    <source>
        <dbReference type="Proteomes" id="UP000011689"/>
    </source>
</evidence>
<sequence>MDESLHDALDVIAFLLAVIAAVGLADLTVRYGPTGLMLAVLFLILLSVVGVALGPDRDRRVGGEPGGAGGDAP</sequence>
<keyword evidence="3" id="KW-1185">Reference proteome</keyword>
<gene>
    <name evidence="2" type="ORF">C467_09324</name>
</gene>